<dbReference type="InterPro" id="IPR013785">
    <property type="entry name" value="Aldolase_TIM"/>
</dbReference>
<keyword evidence="8 12" id="KW-0456">Lyase</keyword>
<evidence type="ECO:0000256" key="3">
    <source>
        <dbReference type="ARBA" id="ARBA00005812"/>
    </source>
</evidence>
<comment type="caution">
    <text evidence="13">The sequence shown here is derived from an EMBL/GenBank/DDBJ whole genome shotgun (WGS) entry which is preliminary data.</text>
</comment>
<dbReference type="EMBL" id="JPRP01000001">
    <property type="protein sequence ID" value="KFE99347.1"/>
    <property type="molecule type" value="Genomic_DNA"/>
</dbReference>
<dbReference type="PANTHER" id="PTHR30559:SF0">
    <property type="entry name" value="FRUCTOSE-BISPHOSPHATE ALDOLASE"/>
    <property type="match status" value="1"/>
</dbReference>
<feature type="binding site" evidence="11">
    <location>
        <position position="107"/>
    </location>
    <ligand>
        <name>Zn(2+)</name>
        <dbReference type="ChEBI" id="CHEBI:29105"/>
        <label>1</label>
        <note>catalytic</note>
    </ligand>
</feature>
<feature type="binding site" evidence="10">
    <location>
        <begin position="262"/>
        <end position="264"/>
    </location>
    <ligand>
        <name>dihydroxyacetone phosphate</name>
        <dbReference type="ChEBI" id="CHEBI:57642"/>
    </ligand>
</feature>
<evidence type="ECO:0000256" key="4">
    <source>
        <dbReference type="ARBA" id="ARBA00013068"/>
    </source>
</evidence>
<dbReference type="PANTHER" id="PTHR30559">
    <property type="entry name" value="FRUCTOSE-BISPHOSPHATE ALDOLASE CLASS 2"/>
    <property type="match status" value="1"/>
</dbReference>
<evidence type="ECO:0000313" key="14">
    <source>
        <dbReference type="Proteomes" id="UP000028713"/>
    </source>
</evidence>
<comment type="catalytic activity">
    <reaction evidence="1 12">
        <text>beta-D-fructose 1,6-bisphosphate = D-glyceraldehyde 3-phosphate + dihydroxyacetone phosphate</text>
        <dbReference type="Rhea" id="RHEA:14729"/>
        <dbReference type="ChEBI" id="CHEBI:32966"/>
        <dbReference type="ChEBI" id="CHEBI:57642"/>
        <dbReference type="ChEBI" id="CHEBI:59776"/>
        <dbReference type="EC" id="4.1.2.13"/>
    </reaction>
</comment>
<comment type="function">
    <text evidence="12">Catalyzes the aldol condensation of dihydroxyacetone phosphate (DHAP or glycerone-phosphate) with glyceraldehyde 3-phosphate (G3P) to form fructose 1,6-bisphosphate (FBP) in gluconeogenesis and the reverse reaction in glycolysis.</text>
</comment>
<evidence type="ECO:0000256" key="7">
    <source>
        <dbReference type="ARBA" id="ARBA00023152"/>
    </source>
</evidence>
<dbReference type="OrthoDB" id="9803995at2"/>
<evidence type="ECO:0000256" key="10">
    <source>
        <dbReference type="PIRSR" id="PIRSR001359-2"/>
    </source>
</evidence>
<dbReference type="Gene3D" id="3.20.20.70">
    <property type="entry name" value="Aldolase class I"/>
    <property type="match status" value="1"/>
</dbReference>
<dbReference type="NCBIfam" id="TIGR01520">
    <property type="entry name" value="FruBisAldo_II_A"/>
    <property type="match status" value="1"/>
</dbReference>
<keyword evidence="6 11" id="KW-0862">Zinc</keyword>
<dbReference type="SUPFAM" id="SSF51569">
    <property type="entry name" value="Aldolase"/>
    <property type="match status" value="1"/>
</dbReference>
<feature type="binding site" evidence="11">
    <location>
        <position position="261"/>
    </location>
    <ligand>
        <name>Zn(2+)</name>
        <dbReference type="ChEBI" id="CHEBI:29105"/>
        <label>1</label>
        <note>catalytic</note>
    </ligand>
</feature>
<dbReference type="InterPro" id="IPR006411">
    <property type="entry name" value="Fruct_bisP_bact"/>
</dbReference>
<name>A0A085Z4I4_9FLAO</name>
<evidence type="ECO:0000256" key="1">
    <source>
        <dbReference type="ARBA" id="ARBA00000441"/>
    </source>
</evidence>
<keyword evidence="5 11" id="KW-0479">Metal-binding</keyword>
<feature type="binding site" evidence="11">
    <location>
        <position position="223"/>
    </location>
    <ligand>
        <name>Zn(2+)</name>
        <dbReference type="ChEBI" id="CHEBI:29105"/>
        <label>1</label>
        <note>catalytic</note>
    </ligand>
</feature>
<dbReference type="FunFam" id="3.20.20.70:FF:000013">
    <property type="entry name" value="Class II fructose-bisphosphate aldolase"/>
    <property type="match status" value="1"/>
</dbReference>
<proteinExistence type="inferred from homology"/>
<dbReference type="GO" id="GO:0005829">
    <property type="term" value="C:cytosol"/>
    <property type="evidence" value="ECO:0007669"/>
    <property type="project" value="TreeGrafter"/>
</dbReference>
<feature type="binding site" evidence="11">
    <location>
        <position position="171"/>
    </location>
    <ligand>
        <name>Zn(2+)</name>
        <dbReference type="ChEBI" id="CHEBI:29105"/>
        <label>2</label>
    </ligand>
</feature>
<evidence type="ECO:0000256" key="11">
    <source>
        <dbReference type="PIRSR" id="PIRSR001359-3"/>
    </source>
</evidence>
<feature type="binding site" evidence="11">
    <location>
        <position position="141"/>
    </location>
    <ligand>
        <name>Zn(2+)</name>
        <dbReference type="ChEBI" id="CHEBI:29105"/>
        <label>2</label>
    </ligand>
</feature>
<evidence type="ECO:0000256" key="9">
    <source>
        <dbReference type="PIRSR" id="PIRSR001359-1"/>
    </source>
</evidence>
<dbReference type="InterPro" id="IPR000771">
    <property type="entry name" value="FBA_II"/>
</dbReference>
<dbReference type="GO" id="GO:0008270">
    <property type="term" value="F:zinc ion binding"/>
    <property type="evidence" value="ECO:0007669"/>
    <property type="project" value="UniProtKB-UniRule"/>
</dbReference>
<dbReference type="NCBIfam" id="NF006628">
    <property type="entry name" value="PRK09197.1"/>
    <property type="match status" value="1"/>
</dbReference>
<dbReference type="NCBIfam" id="TIGR00167">
    <property type="entry name" value="cbbA"/>
    <property type="match status" value="1"/>
</dbReference>
<dbReference type="RefSeq" id="WP_034672743.1">
    <property type="nucleotide sequence ID" value="NZ_FPAP01000002.1"/>
</dbReference>
<sequence length="356" mass="39159">MSRIFPAGVATGQLVTDIFQYAKENKFALPAVNVIGSSNVNAVMETAAKLNSPVIIQFSNGGASFNAGKGLSNDAQKSAIVGGIAGAKHIHTLAEAYGATVILHTDHAAKKLLPWIDGLLDASEEFYKRTGKSLYSSHMLDLSEEPLEENLEISAKYFERMAKMQMTLEVEIGVTGGEEDGVDNSGVDNSLLYTQPEDVAYTYEKLKAVSDNFTIAAAFGNVHGVYKPGNVVLTPKILDNSQKFVQEKFGTAEKPINFVFHGGSGSTLEEIREAIDYGVIKMNIDTDLQFAYTEGIRDYMTENIEYLKTQIGNPEGEEKPNKKFYDPRVWVRKGEETFSKRLVQAFEDLNNVNTLK</sequence>
<keyword evidence="7 12" id="KW-0324">Glycolysis</keyword>
<dbReference type="GO" id="GO:0004332">
    <property type="term" value="F:fructose-bisphosphate aldolase activity"/>
    <property type="evidence" value="ECO:0007669"/>
    <property type="project" value="UniProtKB-EC"/>
</dbReference>
<evidence type="ECO:0000256" key="6">
    <source>
        <dbReference type="ARBA" id="ARBA00022833"/>
    </source>
</evidence>
<feature type="active site" description="Proton donor" evidence="9">
    <location>
        <position position="106"/>
    </location>
</feature>
<evidence type="ECO:0000256" key="12">
    <source>
        <dbReference type="RuleBase" id="RU366023"/>
    </source>
</evidence>
<dbReference type="EC" id="4.1.2.13" evidence="4 12"/>
<dbReference type="UniPathway" id="UPA00109">
    <property type="reaction ID" value="UER00183"/>
</dbReference>
<comment type="cofactor">
    <cofactor evidence="11 12">
        <name>Zn(2+)</name>
        <dbReference type="ChEBI" id="CHEBI:29105"/>
    </cofactor>
    <text evidence="11 12">Binds 2 Zn(2+) ions per subunit. One is catalytic and the other provides a structural contribution.</text>
</comment>
<dbReference type="Proteomes" id="UP000028713">
    <property type="component" value="Unassembled WGS sequence"/>
</dbReference>
<protein>
    <recommendedName>
        <fullName evidence="4 12">Fructose-bisphosphate aldolase</fullName>
        <shortName evidence="12">FBP aldolase</shortName>
        <ecNumber evidence="4 12">4.1.2.13</ecNumber>
    </recommendedName>
</protein>
<dbReference type="eggNOG" id="COG0191">
    <property type="taxonomic scope" value="Bacteria"/>
</dbReference>
<reference evidence="13 14" key="1">
    <citation type="submission" date="2014-07" db="EMBL/GenBank/DDBJ databases">
        <title>Genome of Chryseobacterium formosense LMG 24722.</title>
        <authorList>
            <person name="Pipes S.E."/>
            <person name="Stropko S.J."/>
            <person name="Newman J.D."/>
        </authorList>
    </citation>
    <scope>NUCLEOTIDE SEQUENCE [LARGE SCALE GENOMIC DNA]</scope>
    <source>
        <strain evidence="13 14">LMG 24722</strain>
    </source>
</reference>
<dbReference type="GO" id="GO:0006096">
    <property type="term" value="P:glycolytic process"/>
    <property type="evidence" value="ECO:0007669"/>
    <property type="project" value="UniProtKB-UniPathway"/>
</dbReference>
<feature type="binding site" evidence="10">
    <location>
        <begin position="283"/>
        <end position="286"/>
    </location>
    <ligand>
        <name>dihydroxyacetone phosphate</name>
        <dbReference type="ChEBI" id="CHEBI:57642"/>
    </ligand>
</feature>
<comment type="pathway">
    <text evidence="2 12">Carbohydrate degradation; glycolysis; D-glyceraldehyde 3-phosphate and glycerone phosphate from D-glucose: step 4/4.</text>
</comment>
<dbReference type="PIRSF" id="PIRSF001359">
    <property type="entry name" value="F_bP_aldolase_II"/>
    <property type="match status" value="1"/>
</dbReference>
<comment type="similarity">
    <text evidence="3 12">Belongs to the class II fructose-bisphosphate aldolase family.</text>
</comment>
<dbReference type="CDD" id="cd00946">
    <property type="entry name" value="FBP_aldolase_IIA"/>
    <property type="match status" value="1"/>
</dbReference>
<feature type="binding site" evidence="10">
    <location>
        <position position="224"/>
    </location>
    <ligand>
        <name>dihydroxyacetone phosphate</name>
        <dbReference type="ChEBI" id="CHEBI:57642"/>
    </ligand>
</feature>
<dbReference type="PROSITE" id="PS00806">
    <property type="entry name" value="ALDOLASE_CLASS_II_2"/>
    <property type="match status" value="1"/>
</dbReference>
<evidence type="ECO:0000256" key="5">
    <source>
        <dbReference type="ARBA" id="ARBA00022723"/>
    </source>
</evidence>
<gene>
    <name evidence="13" type="ORF">IX39_01330</name>
</gene>
<evidence type="ECO:0000256" key="8">
    <source>
        <dbReference type="ARBA" id="ARBA00023239"/>
    </source>
</evidence>
<dbReference type="AlphaFoldDB" id="A0A085Z4I4"/>
<keyword evidence="14" id="KW-1185">Reference proteome</keyword>
<evidence type="ECO:0000256" key="2">
    <source>
        <dbReference type="ARBA" id="ARBA00004714"/>
    </source>
</evidence>
<accession>A0A085Z4I4</accession>
<dbReference type="STRING" id="236814.IX39_01330"/>
<dbReference type="Pfam" id="PF01116">
    <property type="entry name" value="F_bP_aldolase"/>
    <property type="match status" value="1"/>
</dbReference>
<dbReference type="GO" id="GO:0006094">
    <property type="term" value="P:gluconeogenesis"/>
    <property type="evidence" value="ECO:0007669"/>
    <property type="project" value="TreeGrafter"/>
</dbReference>
<organism evidence="13 14">
    <name type="scientific">Chryseobacterium formosense</name>
    <dbReference type="NCBI Taxonomy" id="236814"/>
    <lineage>
        <taxon>Bacteria</taxon>
        <taxon>Pseudomonadati</taxon>
        <taxon>Bacteroidota</taxon>
        <taxon>Flavobacteriia</taxon>
        <taxon>Flavobacteriales</taxon>
        <taxon>Weeksellaceae</taxon>
        <taxon>Chryseobacterium group</taxon>
        <taxon>Chryseobacterium</taxon>
    </lineage>
</organism>
<evidence type="ECO:0000313" key="13">
    <source>
        <dbReference type="EMBL" id="KFE99347.1"/>
    </source>
</evidence>